<reference evidence="1" key="1">
    <citation type="submission" date="2020-03" db="EMBL/GenBank/DDBJ databases">
        <authorList>
            <person name="Weist P."/>
        </authorList>
    </citation>
    <scope>NUCLEOTIDE SEQUENCE</scope>
</reference>
<gene>
    <name evidence="1" type="ORF">PLEPLA_LOCUS32594</name>
</gene>
<evidence type="ECO:0000313" key="2">
    <source>
        <dbReference type="Proteomes" id="UP001153269"/>
    </source>
</evidence>
<comment type="caution">
    <text evidence="1">The sequence shown here is derived from an EMBL/GenBank/DDBJ whole genome shotgun (WGS) entry which is preliminary data.</text>
</comment>
<protein>
    <submittedName>
        <fullName evidence="1">Uncharacterized protein</fullName>
    </submittedName>
</protein>
<proteinExistence type="predicted"/>
<organism evidence="1 2">
    <name type="scientific">Pleuronectes platessa</name>
    <name type="common">European plaice</name>
    <dbReference type="NCBI Taxonomy" id="8262"/>
    <lineage>
        <taxon>Eukaryota</taxon>
        <taxon>Metazoa</taxon>
        <taxon>Chordata</taxon>
        <taxon>Craniata</taxon>
        <taxon>Vertebrata</taxon>
        <taxon>Euteleostomi</taxon>
        <taxon>Actinopterygii</taxon>
        <taxon>Neopterygii</taxon>
        <taxon>Teleostei</taxon>
        <taxon>Neoteleostei</taxon>
        <taxon>Acanthomorphata</taxon>
        <taxon>Carangaria</taxon>
        <taxon>Pleuronectiformes</taxon>
        <taxon>Pleuronectoidei</taxon>
        <taxon>Pleuronectidae</taxon>
        <taxon>Pleuronectes</taxon>
    </lineage>
</organism>
<keyword evidence="2" id="KW-1185">Reference proteome</keyword>
<sequence>MALIEDIIVNVGEFHGQQRETLGEMDGEMRSSGGGKDCKLEVGIPTARARSTSHPGSSFLLMWRRQTQAE</sequence>
<dbReference type="Proteomes" id="UP001153269">
    <property type="component" value="Unassembled WGS sequence"/>
</dbReference>
<dbReference type="AlphaFoldDB" id="A0A9N7V8S9"/>
<dbReference type="EMBL" id="CADEAL010003480">
    <property type="protein sequence ID" value="CAB1444876.1"/>
    <property type="molecule type" value="Genomic_DNA"/>
</dbReference>
<name>A0A9N7V8S9_PLEPL</name>
<evidence type="ECO:0000313" key="1">
    <source>
        <dbReference type="EMBL" id="CAB1444876.1"/>
    </source>
</evidence>
<accession>A0A9N7V8S9</accession>